<dbReference type="GO" id="GO:0120159">
    <property type="term" value="F:rRNA pseudouridine synthase activity"/>
    <property type="evidence" value="ECO:0007669"/>
    <property type="project" value="UniProtKB-ARBA"/>
</dbReference>
<evidence type="ECO:0000313" key="10">
    <source>
        <dbReference type="Proteomes" id="UP000284178"/>
    </source>
</evidence>
<dbReference type="PANTHER" id="PTHR21600">
    <property type="entry name" value="MITOCHONDRIAL RNA PSEUDOURIDINE SYNTHASE"/>
    <property type="match status" value="1"/>
</dbReference>
<dbReference type="GO" id="GO:0003723">
    <property type="term" value="F:RNA binding"/>
    <property type="evidence" value="ECO:0007669"/>
    <property type="project" value="UniProtKB-KW"/>
</dbReference>
<evidence type="ECO:0000259" key="8">
    <source>
        <dbReference type="SMART" id="SM00363"/>
    </source>
</evidence>
<organism evidence="9 10">
    <name type="scientific">Holdemania filiformis</name>
    <dbReference type="NCBI Taxonomy" id="61171"/>
    <lineage>
        <taxon>Bacteria</taxon>
        <taxon>Bacillati</taxon>
        <taxon>Bacillota</taxon>
        <taxon>Erysipelotrichia</taxon>
        <taxon>Erysipelotrichales</taxon>
        <taxon>Erysipelotrichaceae</taxon>
        <taxon>Holdemania</taxon>
    </lineage>
</organism>
<comment type="function">
    <text evidence="7">Responsible for synthesis of pseudouridine from uracil.</text>
</comment>
<evidence type="ECO:0000313" key="9">
    <source>
        <dbReference type="EMBL" id="RGR75278.1"/>
    </source>
</evidence>
<dbReference type="FunFam" id="3.30.2350.10:FF:000006">
    <property type="entry name" value="Pseudouridine synthase"/>
    <property type="match status" value="1"/>
</dbReference>
<comment type="caution">
    <text evidence="9">The sequence shown here is derived from an EMBL/GenBank/DDBJ whole genome shotgun (WGS) entry which is preliminary data.</text>
</comment>
<dbReference type="Pfam" id="PF01479">
    <property type="entry name" value="S4"/>
    <property type="match status" value="1"/>
</dbReference>
<dbReference type="AlphaFoldDB" id="A0A412G3Y0"/>
<dbReference type="RefSeq" id="WP_117894438.1">
    <property type="nucleotide sequence ID" value="NZ_CABJCV010000005.1"/>
</dbReference>
<dbReference type="SMART" id="SM00363">
    <property type="entry name" value="S4"/>
    <property type="match status" value="1"/>
</dbReference>
<dbReference type="InterPro" id="IPR050188">
    <property type="entry name" value="RluA_PseudoU_synthase"/>
</dbReference>
<dbReference type="InterPro" id="IPR002942">
    <property type="entry name" value="S4_RNA-bd"/>
</dbReference>
<dbReference type="EC" id="5.4.99.-" evidence="7"/>
<dbReference type="GO" id="GO:0000455">
    <property type="term" value="P:enzyme-directed rRNA pseudouridine synthesis"/>
    <property type="evidence" value="ECO:0007669"/>
    <property type="project" value="UniProtKB-ARBA"/>
</dbReference>
<protein>
    <recommendedName>
        <fullName evidence="7">Pseudouridine synthase</fullName>
        <ecNumber evidence="7">5.4.99.-</ecNumber>
    </recommendedName>
</protein>
<dbReference type="SUPFAM" id="SSF55174">
    <property type="entry name" value="Alpha-L RNA-binding motif"/>
    <property type="match status" value="1"/>
</dbReference>
<comment type="similarity">
    <text evidence="2 7">Belongs to the pseudouridine synthase RluA family.</text>
</comment>
<dbReference type="PROSITE" id="PS50889">
    <property type="entry name" value="S4"/>
    <property type="match status" value="1"/>
</dbReference>
<dbReference type="CDD" id="cd00165">
    <property type="entry name" value="S4"/>
    <property type="match status" value="1"/>
</dbReference>
<dbReference type="GeneID" id="83014907"/>
<evidence type="ECO:0000256" key="2">
    <source>
        <dbReference type="ARBA" id="ARBA00010876"/>
    </source>
</evidence>
<dbReference type="InterPro" id="IPR036986">
    <property type="entry name" value="S4_RNA-bd_sf"/>
</dbReference>
<reference evidence="9 10" key="1">
    <citation type="submission" date="2018-08" db="EMBL/GenBank/DDBJ databases">
        <title>A genome reference for cultivated species of the human gut microbiota.</title>
        <authorList>
            <person name="Zou Y."/>
            <person name="Xue W."/>
            <person name="Luo G."/>
        </authorList>
    </citation>
    <scope>NUCLEOTIDE SEQUENCE [LARGE SCALE GENOMIC DNA]</scope>
    <source>
        <strain evidence="9 10">AF24-29</strain>
    </source>
</reference>
<proteinExistence type="inferred from homology"/>
<dbReference type="PANTHER" id="PTHR21600:SF44">
    <property type="entry name" value="RIBOSOMAL LARGE SUBUNIT PSEUDOURIDINE SYNTHASE D"/>
    <property type="match status" value="1"/>
</dbReference>
<keyword evidence="4 7" id="KW-0413">Isomerase</keyword>
<evidence type="ECO:0000256" key="4">
    <source>
        <dbReference type="ARBA" id="ARBA00023235"/>
    </source>
</evidence>
<evidence type="ECO:0000256" key="1">
    <source>
        <dbReference type="ARBA" id="ARBA00000073"/>
    </source>
</evidence>
<name>A0A412G3Y0_9FIRM</name>
<evidence type="ECO:0000256" key="6">
    <source>
        <dbReference type="PROSITE-ProRule" id="PRU00182"/>
    </source>
</evidence>
<dbReference type="Proteomes" id="UP000284178">
    <property type="component" value="Unassembled WGS sequence"/>
</dbReference>
<sequence>METRILIVEEQDQGVRLDKYLSTAMDDCSRSRAQQLIDEEAVRIDDLPVKNSYKVKAGDEIEVTLPEEEALEAQPQEMALNVVYEDHDVIVINKPKGLVVHPGPGNPDHTLVNGLLWHCHDLSGINGVLRPGIVHRIDKDTSGLIVACKNDNAHQSLAKQLAEKTAGRQYYALVHGAINHEYGTIDAPIGRDEKDRQKMAVTEKNSRPAITHFKVVERFDNYTLVSCRLETGRTHQIRVHMQYIGFPIVGDPKYSLRKTLPTQGQMLHAYQLSFTHPSTGERMTFEAPLPPEFEALLTQLRQERSGL</sequence>
<dbReference type="NCBIfam" id="TIGR00005">
    <property type="entry name" value="rluA_subfam"/>
    <property type="match status" value="1"/>
</dbReference>
<dbReference type="InterPro" id="IPR006145">
    <property type="entry name" value="PsdUridine_synth_RsuA/RluA"/>
</dbReference>
<dbReference type="CDD" id="cd02869">
    <property type="entry name" value="PseudoU_synth_RluA_like"/>
    <property type="match status" value="1"/>
</dbReference>
<dbReference type="PROSITE" id="PS01129">
    <property type="entry name" value="PSI_RLU"/>
    <property type="match status" value="1"/>
</dbReference>
<dbReference type="EMBL" id="QRUP01000005">
    <property type="protein sequence ID" value="RGR75278.1"/>
    <property type="molecule type" value="Genomic_DNA"/>
</dbReference>
<dbReference type="Pfam" id="PF00849">
    <property type="entry name" value="PseudoU_synth_2"/>
    <property type="match status" value="1"/>
</dbReference>
<dbReference type="SUPFAM" id="SSF55120">
    <property type="entry name" value="Pseudouridine synthase"/>
    <property type="match status" value="1"/>
</dbReference>
<feature type="active site" evidence="5">
    <location>
        <position position="138"/>
    </location>
</feature>
<dbReference type="InterPro" id="IPR006224">
    <property type="entry name" value="PsdUridine_synth_RluA-like_CS"/>
</dbReference>
<evidence type="ECO:0000256" key="3">
    <source>
        <dbReference type="ARBA" id="ARBA00022884"/>
    </source>
</evidence>
<keyword evidence="10" id="KW-1185">Reference proteome</keyword>
<gene>
    <name evidence="9" type="ORF">DWY25_05735</name>
</gene>
<dbReference type="InterPro" id="IPR006225">
    <property type="entry name" value="PsdUridine_synth_RluC/D"/>
</dbReference>
<accession>A0A412G3Y0</accession>
<evidence type="ECO:0000256" key="7">
    <source>
        <dbReference type="RuleBase" id="RU362028"/>
    </source>
</evidence>
<dbReference type="Gene3D" id="3.10.290.10">
    <property type="entry name" value="RNA-binding S4 domain"/>
    <property type="match status" value="1"/>
</dbReference>
<dbReference type="InterPro" id="IPR020103">
    <property type="entry name" value="PsdUridine_synth_cat_dom_sf"/>
</dbReference>
<evidence type="ECO:0000256" key="5">
    <source>
        <dbReference type="PIRSR" id="PIRSR606225-1"/>
    </source>
</evidence>
<feature type="domain" description="RNA-binding S4" evidence="8">
    <location>
        <begin position="15"/>
        <end position="75"/>
    </location>
</feature>
<comment type="catalytic activity">
    <reaction evidence="1 7">
        <text>a uridine in RNA = a pseudouridine in RNA</text>
        <dbReference type="Rhea" id="RHEA:48348"/>
        <dbReference type="Rhea" id="RHEA-COMP:12068"/>
        <dbReference type="Rhea" id="RHEA-COMP:12069"/>
        <dbReference type="ChEBI" id="CHEBI:65314"/>
        <dbReference type="ChEBI" id="CHEBI:65315"/>
    </reaction>
</comment>
<keyword evidence="3 6" id="KW-0694">RNA-binding</keyword>
<dbReference type="Gene3D" id="3.30.2350.10">
    <property type="entry name" value="Pseudouridine synthase"/>
    <property type="match status" value="1"/>
</dbReference>